<gene>
    <name evidence="1" type="ORF">CLHOM_19220</name>
</gene>
<evidence type="ECO:0000313" key="2">
    <source>
        <dbReference type="Proteomes" id="UP000037043"/>
    </source>
</evidence>
<dbReference type="RefSeq" id="WP_052221459.1">
    <property type="nucleotide sequence ID" value="NZ_LHUR01000022.1"/>
</dbReference>
<reference evidence="2" key="1">
    <citation type="submission" date="2015-08" db="EMBL/GenBank/DDBJ databases">
        <title>Genome sequence of the strict anaerobe Clostridium homopropionicum LuHBu1 (DSM 5847T).</title>
        <authorList>
            <person name="Poehlein A."/>
            <person name="Beck M."/>
            <person name="Schiel-Bengelsdorf B."/>
            <person name="Bengelsdorf F.R."/>
            <person name="Daniel R."/>
            <person name="Duerre P."/>
        </authorList>
    </citation>
    <scope>NUCLEOTIDE SEQUENCE [LARGE SCALE GENOMIC DNA]</scope>
    <source>
        <strain evidence="2">DSM 5847</strain>
    </source>
</reference>
<dbReference type="STRING" id="36844.SAMN04488501_10271"/>
<evidence type="ECO:0000313" key="1">
    <source>
        <dbReference type="EMBL" id="KOA19833.1"/>
    </source>
</evidence>
<protein>
    <submittedName>
        <fullName evidence="1">Uncharacterized protein</fullName>
    </submittedName>
</protein>
<dbReference type="EMBL" id="LHUR01000022">
    <property type="protein sequence ID" value="KOA19833.1"/>
    <property type="molecule type" value="Genomic_DNA"/>
</dbReference>
<name>A0A0L6ZAM4_9CLOT</name>
<accession>A0A0L6ZAM4</accession>
<comment type="caution">
    <text evidence="1">The sequence shown here is derived from an EMBL/GenBank/DDBJ whole genome shotgun (WGS) entry which is preliminary data.</text>
</comment>
<proteinExistence type="predicted"/>
<organism evidence="1 2">
    <name type="scientific">Clostridium homopropionicum DSM 5847</name>
    <dbReference type="NCBI Taxonomy" id="1121318"/>
    <lineage>
        <taxon>Bacteria</taxon>
        <taxon>Bacillati</taxon>
        <taxon>Bacillota</taxon>
        <taxon>Clostridia</taxon>
        <taxon>Eubacteriales</taxon>
        <taxon>Clostridiaceae</taxon>
        <taxon>Clostridium</taxon>
    </lineage>
</organism>
<keyword evidence="2" id="KW-1185">Reference proteome</keyword>
<dbReference type="AlphaFoldDB" id="A0A0L6ZAM4"/>
<sequence>MHILPPLRHDELFESWLFKVFQYNDSSIFCPNRNKEFGIRDIRKLKAHDILDICLYVQNYLKLNFMDIINKNTLFPYITPFCDSPEYMDKHDKMNYLIYLNSVKEYYQSYFILENPKVCIDCINEEINTFGGAYIHRAHQIPGNFFCIKHNSKLKMANNFHYGTSDYLKMDLKDPIRPDEIYTDKLRLLSQDIYDISNGILNSFNIDYIMMSIWIIMYEKGYINNMAIKSKFYSDFYEYHDYFYLKQLDNSLFYFREDIFNFRRLILKPGWSPYYYSPIQIILIIRMLFDCDIKEFINYSRKQSTYDKLHRLKNLFNKKSYKYINCGFYFSEAAEEVYEHLLEIDS</sequence>
<dbReference type="PATRIC" id="fig|1121318.3.peg.1942"/>
<dbReference type="Proteomes" id="UP000037043">
    <property type="component" value="Unassembled WGS sequence"/>
</dbReference>